<keyword evidence="5" id="KW-0540">Nuclease</keyword>
<evidence type="ECO:0000259" key="4">
    <source>
        <dbReference type="PROSITE" id="PS51032"/>
    </source>
</evidence>
<dbReference type="Pfam" id="PF13392">
    <property type="entry name" value="HNH_3"/>
    <property type="match status" value="1"/>
</dbReference>
<dbReference type="InterPro" id="IPR001471">
    <property type="entry name" value="AP2/ERF_dom"/>
</dbReference>
<dbReference type="InterPro" id="IPR016177">
    <property type="entry name" value="DNA-bd_dom_sf"/>
</dbReference>
<dbReference type="EMBL" id="KX443552">
    <property type="protein sequence ID" value="AON97136.1"/>
    <property type="molecule type" value="Genomic_DNA"/>
</dbReference>
<protein>
    <submittedName>
        <fullName evidence="5">Putative homing endonuclease</fullName>
    </submittedName>
</protein>
<evidence type="ECO:0000256" key="1">
    <source>
        <dbReference type="ARBA" id="ARBA00023015"/>
    </source>
</evidence>
<dbReference type="SUPFAM" id="SSF54171">
    <property type="entry name" value="DNA-binding domain"/>
    <property type="match status" value="1"/>
</dbReference>
<evidence type="ECO:0000256" key="2">
    <source>
        <dbReference type="ARBA" id="ARBA00023125"/>
    </source>
</evidence>
<keyword evidence="3" id="KW-0804">Transcription</keyword>
<dbReference type="Gene3D" id="3.30.730.10">
    <property type="entry name" value="AP2/ERF domain"/>
    <property type="match status" value="1"/>
</dbReference>
<gene>
    <name evidence="5" type="ORF">E_128</name>
</gene>
<sequence length="178" mass="20202">MSHNGLRTIEEEKRGIDALLENVAVNVQTGKIVWVKHKKSTLVGTEPGTKMKEGYTRLKVDGKNYLRHRIIYYVATGKLPDVIDHKNGVEAGDGIDNLREADQSRNCQNRTKRKVATSRFKGVCVRNQPTGIRYIAQIKIDGKVKHIGSYRDEYEAAKAYDREAIKHFGKFAKLNIAY</sequence>
<keyword evidence="5" id="KW-0255">Endonuclease</keyword>
<dbReference type="InterPro" id="IPR003615">
    <property type="entry name" value="HNH_nuc"/>
</dbReference>
<keyword evidence="6" id="KW-1185">Reference proteome</keyword>
<dbReference type="PROSITE" id="PS51032">
    <property type="entry name" value="AP2_ERF"/>
    <property type="match status" value="1"/>
</dbReference>
<dbReference type="GO" id="GO:0003700">
    <property type="term" value="F:DNA-binding transcription factor activity"/>
    <property type="evidence" value="ECO:0007669"/>
    <property type="project" value="InterPro"/>
</dbReference>
<dbReference type="SMART" id="SM00380">
    <property type="entry name" value="AP2"/>
    <property type="match status" value="1"/>
</dbReference>
<dbReference type="Proteomes" id="UP000224997">
    <property type="component" value="Segment"/>
</dbReference>
<proteinExistence type="predicted"/>
<keyword evidence="2" id="KW-0238">DNA-binding</keyword>
<dbReference type="GO" id="GO:0003677">
    <property type="term" value="F:DNA binding"/>
    <property type="evidence" value="ECO:0007669"/>
    <property type="project" value="UniProtKB-KW"/>
</dbReference>
<accession>A0A1W5P0I2</accession>
<dbReference type="InterPro" id="IPR044925">
    <property type="entry name" value="His-Me_finger_sf"/>
</dbReference>
<evidence type="ECO:0000313" key="5">
    <source>
        <dbReference type="EMBL" id="AON97136.1"/>
    </source>
</evidence>
<keyword evidence="1" id="KW-0805">Transcription regulation</keyword>
<dbReference type="GO" id="GO:0004519">
    <property type="term" value="F:endonuclease activity"/>
    <property type="evidence" value="ECO:0007669"/>
    <property type="project" value="UniProtKB-KW"/>
</dbReference>
<dbReference type="InterPro" id="IPR036955">
    <property type="entry name" value="AP2/ERF_dom_sf"/>
</dbReference>
<organism evidence="5 6">
    <name type="scientific">Cronobacter phage vB_CsaM_leE</name>
    <dbReference type="NCBI Taxonomy" id="1873954"/>
    <lineage>
        <taxon>Viruses</taxon>
        <taxon>Duplodnaviria</taxon>
        <taxon>Heunggongvirae</taxon>
        <taxon>Uroviricota</taxon>
        <taxon>Caudoviricetes</taxon>
        <taxon>Pantevenvirales</taxon>
        <taxon>Straboviridae</taxon>
        <taxon>Pseudotevenvirus</taxon>
        <taxon>Pseudotevenvirus lee</taxon>
    </lineage>
</organism>
<feature type="domain" description="AP2/ERF" evidence="4">
    <location>
        <begin position="119"/>
        <end position="177"/>
    </location>
</feature>
<dbReference type="Gene3D" id="3.90.75.20">
    <property type="match status" value="1"/>
</dbReference>
<reference evidence="5 6" key="1">
    <citation type="journal article" date="2017" name="Int. J. Food Microbiol.">
        <title>Investigating the biocontrol and anti-biofilm potential of a three phage cocktail against Cronobacter sakazakii in different brands of infant formula.</title>
        <authorList>
            <person name="Endersen L."/>
            <person name="Buttimer C."/>
            <person name="Nevin E."/>
            <person name="Coffey A."/>
            <person name="Neve H."/>
            <person name="Oliveira H."/>
            <person name="Lavigne R."/>
            <person name="O'Mahony J."/>
        </authorList>
    </citation>
    <scope>NUCLEOTIDE SEQUENCE [LARGE SCALE GENOMIC DNA]</scope>
</reference>
<keyword evidence="5" id="KW-0378">Hydrolase</keyword>
<dbReference type="SUPFAM" id="SSF54060">
    <property type="entry name" value="His-Me finger endonucleases"/>
    <property type="match status" value="1"/>
</dbReference>
<evidence type="ECO:0000313" key="6">
    <source>
        <dbReference type="Proteomes" id="UP000224997"/>
    </source>
</evidence>
<name>A0A1W5P0I2_9CAUD</name>
<evidence type="ECO:0000256" key="3">
    <source>
        <dbReference type="ARBA" id="ARBA00023163"/>
    </source>
</evidence>